<accession>A0A7S3XHC8</accession>
<gene>
    <name evidence="2" type="ORF">OMAR00292_LOCUS2021</name>
</gene>
<reference evidence="2" key="1">
    <citation type="submission" date="2021-01" db="EMBL/GenBank/DDBJ databases">
        <authorList>
            <person name="Corre E."/>
            <person name="Pelletier E."/>
            <person name="Niang G."/>
            <person name="Scheremetjew M."/>
            <person name="Finn R."/>
            <person name="Kale V."/>
            <person name="Holt S."/>
            <person name="Cochrane G."/>
            <person name="Meng A."/>
            <person name="Brown T."/>
            <person name="Cohen L."/>
        </authorList>
    </citation>
    <scope>NUCLEOTIDE SEQUENCE</scope>
    <source>
        <strain evidence="2">CCMP1795</strain>
    </source>
</reference>
<proteinExistence type="predicted"/>
<name>A0A7S3XHC8_OXYMA</name>
<protein>
    <submittedName>
        <fullName evidence="2">Uncharacterized protein</fullName>
    </submittedName>
</protein>
<dbReference type="EMBL" id="HBIT01004295">
    <property type="protein sequence ID" value="CAE0616145.1"/>
    <property type="molecule type" value="Transcribed_RNA"/>
</dbReference>
<evidence type="ECO:0000313" key="2">
    <source>
        <dbReference type="EMBL" id="CAE0616145.1"/>
    </source>
</evidence>
<sequence length="114" mass="11681">MIPRPMSKRPAQSVDAPVGKVHCGPDAPGRVLRELLGPDHEGYVGPLVAQLEAVSLTCALERCCIGPAVADEGVPAATGGGDVACDPEIESERLLCGEGSLLIHNLQGTQGNSS</sequence>
<dbReference type="AlphaFoldDB" id="A0A7S3XHC8"/>
<organism evidence="2">
    <name type="scientific">Oxyrrhis marina</name>
    <name type="common">Dinoflagellate</name>
    <dbReference type="NCBI Taxonomy" id="2969"/>
    <lineage>
        <taxon>Eukaryota</taxon>
        <taxon>Sar</taxon>
        <taxon>Alveolata</taxon>
        <taxon>Dinophyceae</taxon>
        <taxon>Oxyrrhinales</taxon>
        <taxon>Oxyrrhinaceae</taxon>
        <taxon>Oxyrrhis</taxon>
    </lineage>
</organism>
<feature type="region of interest" description="Disordered" evidence="1">
    <location>
        <begin position="1"/>
        <end position="21"/>
    </location>
</feature>
<evidence type="ECO:0000256" key="1">
    <source>
        <dbReference type="SAM" id="MobiDB-lite"/>
    </source>
</evidence>